<dbReference type="Proteomes" id="UP000434052">
    <property type="component" value="Unassembled WGS sequence"/>
</dbReference>
<dbReference type="GO" id="GO:0006355">
    <property type="term" value="P:regulation of DNA-templated transcription"/>
    <property type="evidence" value="ECO:0007669"/>
    <property type="project" value="InterPro"/>
</dbReference>
<keyword evidence="2" id="KW-0547">Nucleotide-binding</keyword>
<dbReference type="InterPro" id="IPR009057">
    <property type="entry name" value="Homeodomain-like_sf"/>
</dbReference>
<keyword evidence="5" id="KW-0805">Transcription regulation</keyword>
<keyword evidence="4" id="KW-0902">Two-component regulatory system</keyword>
<dbReference type="InterPro" id="IPR058031">
    <property type="entry name" value="AAA_lid_NorR"/>
</dbReference>
<dbReference type="Gene3D" id="3.40.50.300">
    <property type="entry name" value="P-loop containing nucleotide triphosphate hydrolases"/>
    <property type="match status" value="1"/>
</dbReference>
<evidence type="ECO:0000313" key="12">
    <source>
        <dbReference type="Proteomes" id="UP000434052"/>
    </source>
</evidence>
<sequence length="490" mass="55011">MRVLIVDDNEDSLKSLALVLTDLGHEPVALTNAEDALAAVAKEYFPLIVTDIRMPGMDGLELLTKLRSQQNSLSSDVVLITGHGDRDTAIEALRKGAYDYLSKPLSAQELAAVVERCTEHQALLLENQSWRTQFHSRLEEATQSLRQHLSLAQERLRDTTGMTEVVAESPAMVKLLRECLIYHEDPEVPVLLEGETGTGKEVLARLIHYGKEGNEDPFVAINCSAIPAELFESELFGHEPGAYTGSARQGAKGKLELAGKGTVFLDEIAEMPLSMQPKLLRVLEERSYYRLGGSKEHPFRARVICAANRKLGQLVDSGAFRRDLYHRLKVGHMVIPPLRERPQDIDLLAMHFLLRQAARKKKRFREIHSTTREILLSYSWPGNVRELENAIERAVLTSDGETLLPGHVYFLFSEDQNRRRVTFEGAEQLADGAVSLHDIDKLILPDDGLDLEELNQAIIRKTLDKFGGNKSRAAKYLGLSRYALHRRVQK</sequence>
<dbReference type="PRINTS" id="PR01590">
    <property type="entry name" value="HTHFIS"/>
</dbReference>
<evidence type="ECO:0000256" key="1">
    <source>
        <dbReference type="ARBA" id="ARBA00022553"/>
    </source>
</evidence>
<accession>A0A6P1ZF02</accession>
<dbReference type="Pfam" id="PF02954">
    <property type="entry name" value="HTH_8"/>
    <property type="match status" value="1"/>
</dbReference>
<dbReference type="Gene3D" id="3.40.50.2300">
    <property type="match status" value="1"/>
</dbReference>
<reference evidence="11 12" key="1">
    <citation type="submission" date="2018-06" db="EMBL/GenBank/DDBJ databases">
        <title>Complete genome of Desulfovibrio marinus P48SEP.</title>
        <authorList>
            <person name="Crispim J.S."/>
            <person name="Vidigal P.M.P."/>
            <person name="Silva L.C.F."/>
            <person name="Araujo L.C."/>
            <person name="Laguardia C.N."/>
            <person name="Dias R.S."/>
            <person name="Sousa M.P."/>
            <person name="Paula S.O."/>
            <person name="Silva C."/>
        </authorList>
    </citation>
    <scope>NUCLEOTIDE SEQUENCE [LARGE SCALE GENOMIC DNA]</scope>
    <source>
        <strain evidence="11 12">P48SEP</strain>
    </source>
</reference>
<proteinExistence type="predicted"/>
<feature type="domain" description="Sigma-54 factor interaction" evidence="8">
    <location>
        <begin position="165"/>
        <end position="396"/>
    </location>
</feature>
<dbReference type="SMART" id="SM00382">
    <property type="entry name" value="AAA"/>
    <property type="match status" value="1"/>
</dbReference>
<dbReference type="RefSeq" id="WP_144307226.1">
    <property type="nucleotide sequence ID" value="NZ_CP039543.1"/>
</dbReference>
<dbReference type="InterPro" id="IPR003593">
    <property type="entry name" value="AAA+_ATPase"/>
</dbReference>
<dbReference type="Gene3D" id="1.10.10.60">
    <property type="entry name" value="Homeodomain-like"/>
    <property type="match status" value="1"/>
</dbReference>
<evidence type="ECO:0000313" key="11">
    <source>
        <dbReference type="EMBL" id="TVM30688.1"/>
    </source>
</evidence>
<dbReference type="FunFam" id="3.40.50.300:FF:000006">
    <property type="entry name" value="DNA-binding transcriptional regulator NtrC"/>
    <property type="match status" value="1"/>
</dbReference>
<evidence type="ECO:0000256" key="5">
    <source>
        <dbReference type="ARBA" id="ARBA00023015"/>
    </source>
</evidence>
<keyword evidence="1 7" id="KW-0597">Phosphoprotein</keyword>
<dbReference type="PANTHER" id="PTHR32071:SF57">
    <property type="entry name" value="C4-DICARBOXYLATE TRANSPORT TRANSCRIPTIONAL REGULATORY PROTEIN DCTD"/>
    <property type="match status" value="1"/>
</dbReference>
<dbReference type="FunFam" id="3.40.50.2300:FF:000018">
    <property type="entry name" value="DNA-binding transcriptional regulator NtrC"/>
    <property type="match status" value="1"/>
</dbReference>
<dbReference type="OrthoDB" id="9763792at2"/>
<dbReference type="InterPro" id="IPR002078">
    <property type="entry name" value="Sigma_54_int"/>
</dbReference>
<feature type="modified residue" description="4-aspartylphosphate" evidence="7">
    <location>
        <position position="51"/>
    </location>
</feature>
<dbReference type="PROSITE" id="PS00675">
    <property type="entry name" value="SIGMA54_INTERACT_1"/>
    <property type="match status" value="1"/>
</dbReference>
<dbReference type="InterPro" id="IPR025944">
    <property type="entry name" value="Sigma_54_int_dom_CS"/>
</dbReference>
<dbReference type="Pfam" id="PF25601">
    <property type="entry name" value="AAA_lid_14"/>
    <property type="match status" value="1"/>
</dbReference>
<gene>
    <name evidence="11" type="ORF">DQK91_20225</name>
    <name evidence="10" type="ORF">E8L03_16565</name>
</gene>
<dbReference type="Pfam" id="PF00072">
    <property type="entry name" value="Response_reg"/>
    <property type="match status" value="1"/>
</dbReference>
<keyword evidence="6" id="KW-0804">Transcription</keyword>
<dbReference type="PROSITE" id="PS00688">
    <property type="entry name" value="SIGMA54_INTERACT_3"/>
    <property type="match status" value="1"/>
</dbReference>
<evidence type="ECO:0000259" key="9">
    <source>
        <dbReference type="PROSITE" id="PS50110"/>
    </source>
</evidence>
<dbReference type="PANTHER" id="PTHR32071">
    <property type="entry name" value="TRANSCRIPTIONAL REGULATORY PROTEIN"/>
    <property type="match status" value="1"/>
</dbReference>
<evidence type="ECO:0000256" key="3">
    <source>
        <dbReference type="ARBA" id="ARBA00022840"/>
    </source>
</evidence>
<evidence type="ECO:0000313" key="10">
    <source>
        <dbReference type="EMBL" id="QJT10443.1"/>
    </source>
</evidence>
<dbReference type="AlphaFoldDB" id="A0A6P1ZF02"/>
<organism evidence="11 12">
    <name type="scientific">Oceanidesulfovibrio marinus</name>
    <dbReference type="NCBI Taxonomy" id="370038"/>
    <lineage>
        <taxon>Bacteria</taxon>
        <taxon>Pseudomonadati</taxon>
        <taxon>Thermodesulfobacteriota</taxon>
        <taxon>Desulfovibrionia</taxon>
        <taxon>Desulfovibrionales</taxon>
        <taxon>Desulfovibrionaceae</taxon>
        <taxon>Oceanidesulfovibrio</taxon>
    </lineage>
</organism>
<dbReference type="InterPro" id="IPR001789">
    <property type="entry name" value="Sig_transdc_resp-reg_receiver"/>
</dbReference>
<keyword evidence="3" id="KW-0067">ATP-binding</keyword>
<dbReference type="SUPFAM" id="SSF52172">
    <property type="entry name" value="CheY-like"/>
    <property type="match status" value="1"/>
</dbReference>
<protein>
    <submittedName>
        <fullName evidence="11">Sigma-54-dependent Fis family transcriptional regulator</fullName>
    </submittedName>
</protein>
<dbReference type="Gene3D" id="1.10.8.60">
    <property type="match status" value="1"/>
</dbReference>
<evidence type="ECO:0000313" key="13">
    <source>
        <dbReference type="Proteomes" id="UP000503251"/>
    </source>
</evidence>
<dbReference type="GO" id="GO:0000160">
    <property type="term" value="P:phosphorelay signal transduction system"/>
    <property type="evidence" value="ECO:0007669"/>
    <property type="project" value="UniProtKB-KW"/>
</dbReference>
<dbReference type="PROSITE" id="PS50045">
    <property type="entry name" value="SIGMA54_INTERACT_4"/>
    <property type="match status" value="1"/>
</dbReference>
<dbReference type="InterPro" id="IPR027417">
    <property type="entry name" value="P-loop_NTPase"/>
</dbReference>
<feature type="domain" description="Response regulatory" evidence="9">
    <location>
        <begin position="2"/>
        <end position="118"/>
    </location>
</feature>
<dbReference type="GO" id="GO:0043565">
    <property type="term" value="F:sequence-specific DNA binding"/>
    <property type="evidence" value="ECO:0007669"/>
    <property type="project" value="InterPro"/>
</dbReference>
<name>A0A6P1ZF02_9BACT</name>
<dbReference type="SMART" id="SM00448">
    <property type="entry name" value="REC"/>
    <property type="match status" value="1"/>
</dbReference>
<evidence type="ECO:0000256" key="6">
    <source>
        <dbReference type="ARBA" id="ARBA00023163"/>
    </source>
</evidence>
<reference evidence="10 13" key="2">
    <citation type="submission" date="2019-04" db="EMBL/GenBank/DDBJ databases">
        <title>Isolation and culture of sulfate reducing bacteria from the cold seep of the South China Sea.</title>
        <authorList>
            <person name="Sun C."/>
            <person name="Liu R."/>
        </authorList>
    </citation>
    <scope>NUCLEOTIDE SEQUENCE [LARGE SCALE GENOMIC DNA]</scope>
    <source>
        <strain evidence="10 13">CS1</strain>
    </source>
</reference>
<dbReference type="GO" id="GO:0005524">
    <property type="term" value="F:ATP binding"/>
    <property type="evidence" value="ECO:0007669"/>
    <property type="project" value="UniProtKB-KW"/>
</dbReference>
<dbReference type="CDD" id="cd00009">
    <property type="entry name" value="AAA"/>
    <property type="match status" value="1"/>
</dbReference>
<keyword evidence="13" id="KW-1185">Reference proteome</keyword>
<dbReference type="InterPro" id="IPR011006">
    <property type="entry name" value="CheY-like_superfamily"/>
</dbReference>
<dbReference type="PROSITE" id="PS50110">
    <property type="entry name" value="RESPONSE_REGULATORY"/>
    <property type="match status" value="1"/>
</dbReference>
<dbReference type="EMBL" id="QMIF01000020">
    <property type="protein sequence ID" value="TVM30688.1"/>
    <property type="molecule type" value="Genomic_DNA"/>
</dbReference>
<dbReference type="InterPro" id="IPR002197">
    <property type="entry name" value="HTH_Fis"/>
</dbReference>
<evidence type="ECO:0000256" key="4">
    <source>
        <dbReference type="ARBA" id="ARBA00023012"/>
    </source>
</evidence>
<dbReference type="Proteomes" id="UP000503251">
    <property type="component" value="Chromosome"/>
</dbReference>
<dbReference type="Pfam" id="PF00158">
    <property type="entry name" value="Sigma54_activat"/>
    <property type="match status" value="1"/>
</dbReference>
<dbReference type="InterPro" id="IPR025662">
    <property type="entry name" value="Sigma_54_int_dom_ATP-bd_1"/>
</dbReference>
<evidence type="ECO:0000259" key="8">
    <source>
        <dbReference type="PROSITE" id="PS50045"/>
    </source>
</evidence>
<evidence type="ECO:0000256" key="2">
    <source>
        <dbReference type="ARBA" id="ARBA00022741"/>
    </source>
</evidence>
<dbReference type="EMBL" id="CP039543">
    <property type="protein sequence ID" value="QJT10443.1"/>
    <property type="molecule type" value="Genomic_DNA"/>
</dbReference>
<evidence type="ECO:0000256" key="7">
    <source>
        <dbReference type="PROSITE-ProRule" id="PRU00169"/>
    </source>
</evidence>
<dbReference type="SUPFAM" id="SSF46689">
    <property type="entry name" value="Homeodomain-like"/>
    <property type="match status" value="1"/>
</dbReference>
<dbReference type="SUPFAM" id="SSF52540">
    <property type="entry name" value="P-loop containing nucleoside triphosphate hydrolases"/>
    <property type="match status" value="1"/>
</dbReference>